<feature type="transmembrane region" description="Helical" evidence="7">
    <location>
        <begin position="84"/>
        <end position="101"/>
    </location>
</feature>
<evidence type="ECO:0000313" key="9">
    <source>
        <dbReference type="EMBL" id="MFC7403932.1"/>
    </source>
</evidence>
<gene>
    <name evidence="7" type="primary">crgA</name>
    <name evidence="9" type="ORF">ACFQQL_02330</name>
</gene>
<evidence type="ECO:0000256" key="6">
    <source>
        <dbReference type="ARBA" id="ARBA00023306"/>
    </source>
</evidence>
<keyword evidence="3 7" id="KW-0812">Transmembrane</keyword>
<dbReference type="GO" id="GO:0051301">
    <property type="term" value="P:cell division"/>
    <property type="evidence" value="ECO:0007669"/>
    <property type="project" value="UniProtKB-KW"/>
</dbReference>
<dbReference type="Pfam" id="PF06781">
    <property type="entry name" value="CrgA"/>
    <property type="match status" value="1"/>
</dbReference>
<dbReference type="EMBL" id="JBHTCQ010000001">
    <property type="protein sequence ID" value="MFC7403932.1"/>
    <property type="molecule type" value="Genomic_DNA"/>
</dbReference>
<keyword evidence="4 7" id="KW-1133">Transmembrane helix</keyword>
<evidence type="ECO:0000256" key="5">
    <source>
        <dbReference type="ARBA" id="ARBA00023136"/>
    </source>
</evidence>
<sequence length="104" mass="11612">MPESKKRKKDPDDAPKARPSATKAARERTSKKSSRRNRTATSAPGTSPRWWAPTMVTLMIIGLVCVVMTYLMKGELPVPGLGNWNLAIGFGVMLCGFFMTLRWR</sequence>
<reference evidence="10" key="1">
    <citation type="journal article" date="2019" name="Int. J. Syst. Evol. Microbiol.">
        <title>The Global Catalogue of Microorganisms (GCM) 10K type strain sequencing project: providing services to taxonomists for standard genome sequencing and annotation.</title>
        <authorList>
            <consortium name="The Broad Institute Genomics Platform"/>
            <consortium name="The Broad Institute Genome Sequencing Center for Infectious Disease"/>
            <person name="Wu L."/>
            <person name="Ma J."/>
        </authorList>
    </citation>
    <scope>NUCLEOTIDE SEQUENCE [LARGE SCALE GENOMIC DNA]</scope>
    <source>
        <strain evidence="10">JCM 1490</strain>
    </source>
</reference>
<comment type="similarity">
    <text evidence="7">Belongs to the CrgA family.</text>
</comment>
<evidence type="ECO:0000256" key="4">
    <source>
        <dbReference type="ARBA" id="ARBA00022989"/>
    </source>
</evidence>
<name>A0ABW2Q5U7_9MICO</name>
<protein>
    <recommendedName>
        <fullName evidence="7">Cell division protein CrgA</fullName>
    </recommendedName>
</protein>
<proteinExistence type="inferred from homology"/>
<accession>A0ABW2Q5U7</accession>
<evidence type="ECO:0000256" key="2">
    <source>
        <dbReference type="ARBA" id="ARBA00022618"/>
    </source>
</evidence>
<evidence type="ECO:0000256" key="8">
    <source>
        <dbReference type="SAM" id="MobiDB-lite"/>
    </source>
</evidence>
<keyword evidence="10" id="KW-1185">Reference proteome</keyword>
<dbReference type="InterPro" id="IPR009619">
    <property type="entry name" value="CrgA"/>
</dbReference>
<keyword evidence="6 7" id="KW-0131">Cell cycle</keyword>
<evidence type="ECO:0000313" key="10">
    <source>
        <dbReference type="Proteomes" id="UP001596455"/>
    </source>
</evidence>
<feature type="transmembrane region" description="Helical" evidence="7">
    <location>
        <begin position="50"/>
        <end position="72"/>
    </location>
</feature>
<comment type="subcellular location">
    <subcellularLocation>
        <location evidence="7">Cell membrane</location>
        <topology evidence="7">Multi-pass membrane protein</topology>
    </subcellularLocation>
</comment>
<organism evidence="9 10">
    <name type="scientific">Georgenia alba</name>
    <dbReference type="NCBI Taxonomy" id="2233858"/>
    <lineage>
        <taxon>Bacteria</taxon>
        <taxon>Bacillati</taxon>
        <taxon>Actinomycetota</taxon>
        <taxon>Actinomycetes</taxon>
        <taxon>Micrococcales</taxon>
        <taxon>Bogoriellaceae</taxon>
        <taxon>Georgenia</taxon>
    </lineage>
</organism>
<keyword evidence="2 7" id="KW-0132">Cell division</keyword>
<dbReference type="Proteomes" id="UP001596455">
    <property type="component" value="Unassembled WGS sequence"/>
</dbReference>
<keyword evidence="5 7" id="KW-0472">Membrane</keyword>
<evidence type="ECO:0000256" key="7">
    <source>
        <dbReference type="HAMAP-Rule" id="MF_00631"/>
    </source>
</evidence>
<keyword evidence="1 7" id="KW-1003">Cell membrane</keyword>
<evidence type="ECO:0000256" key="3">
    <source>
        <dbReference type="ARBA" id="ARBA00022692"/>
    </source>
</evidence>
<feature type="region of interest" description="Disordered" evidence="8">
    <location>
        <begin position="1"/>
        <end position="47"/>
    </location>
</feature>
<dbReference type="HAMAP" id="MF_00631">
    <property type="entry name" value="CrgA"/>
    <property type="match status" value="1"/>
</dbReference>
<dbReference type="RefSeq" id="WP_382390851.1">
    <property type="nucleotide sequence ID" value="NZ_JBHTCQ010000001.1"/>
</dbReference>
<evidence type="ECO:0000256" key="1">
    <source>
        <dbReference type="ARBA" id="ARBA00022475"/>
    </source>
</evidence>
<comment type="caution">
    <text evidence="9">The sequence shown here is derived from an EMBL/GenBank/DDBJ whole genome shotgun (WGS) entry which is preliminary data.</text>
</comment>
<comment type="function">
    <text evidence="7">Involved in cell division.</text>
</comment>